<evidence type="ECO:0000256" key="7">
    <source>
        <dbReference type="ARBA" id="ARBA00022989"/>
    </source>
</evidence>
<evidence type="ECO:0000256" key="11">
    <source>
        <dbReference type="SAM" id="Phobius"/>
    </source>
</evidence>
<feature type="transmembrane region" description="Helical" evidence="11">
    <location>
        <begin position="157"/>
        <end position="176"/>
    </location>
</feature>
<proteinExistence type="predicted"/>
<feature type="transmembrane region" description="Helical" evidence="11">
    <location>
        <begin position="128"/>
        <end position="150"/>
    </location>
</feature>
<accession>A0A132MRE4</accession>
<gene>
    <name evidence="12" type="ORF">TH66_16240</name>
    <name evidence="13" type="ORF">TR74_22720</name>
</gene>
<evidence type="ECO:0000313" key="15">
    <source>
        <dbReference type="Proteomes" id="UP000070659"/>
    </source>
</evidence>
<keyword evidence="6 11" id="KW-0812">Transmembrane</keyword>
<evidence type="ECO:0000256" key="10">
    <source>
        <dbReference type="ARBA" id="ARBA00035686"/>
    </source>
</evidence>
<feature type="transmembrane region" description="Helical" evidence="11">
    <location>
        <begin position="368"/>
        <end position="385"/>
    </location>
</feature>
<protein>
    <recommendedName>
        <fullName evidence="10">Xylose transport system permease protein XylH</fullName>
    </recommendedName>
</protein>
<evidence type="ECO:0000256" key="9">
    <source>
        <dbReference type="ARBA" id="ARBA00035611"/>
    </source>
</evidence>
<keyword evidence="3" id="KW-1003">Cell membrane</keyword>
<evidence type="ECO:0000256" key="1">
    <source>
        <dbReference type="ARBA" id="ARBA00004651"/>
    </source>
</evidence>
<dbReference type="Proteomes" id="UP000070598">
    <property type="component" value="Unassembled WGS sequence"/>
</dbReference>
<keyword evidence="5" id="KW-0762">Sugar transport</keyword>
<evidence type="ECO:0000256" key="8">
    <source>
        <dbReference type="ARBA" id="ARBA00023136"/>
    </source>
</evidence>
<evidence type="ECO:0000313" key="13">
    <source>
        <dbReference type="EMBL" id="KWX06213.1"/>
    </source>
</evidence>
<dbReference type="CDD" id="cd06579">
    <property type="entry name" value="TM_PBP1_transp_AraH_like"/>
    <property type="match status" value="1"/>
</dbReference>
<reference evidence="14" key="1">
    <citation type="submission" date="2015-02" db="EMBL/GenBank/DDBJ databases">
        <title>Physiological reanalysis, assessment of diazotrophy, and genome sequences of multiple isolates of Streptomyces thermoautotrophicus.</title>
        <authorList>
            <person name="MacKellar D.C."/>
            <person name="Lieber L."/>
            <person name="Norman J."/>
            <person name="Bolger A."/>
            <person name="Tobin C."/>
            <person name="Murray J.W."/>
            <person name="Friesen M."/>
            <person name="Prell J."/>
        </authorList>
    </citation>
    <scope>NUCLEOTIDE SEQUENCE [LARGE SCALE GENOMIC DNA]</scope>
    <source>
        <strain evidence="14">UBT1</strain>
    </source>
</reference>
<dbReference type="EMBL" id="JYIJ01000018">
    <property type="protein sequence ID" value="KWX00364.1"/>
    <property type="molecule type" value="Genomic_DNA"/>
</dbReference>
<feature type="transmembrane region" description="Helical" evidence="11">
    <location>
        <begin position="307"/>
        <end position="331"/>
    </location>
</feature>
<dbReference type="EMBL" id="JYIK01001110">
    <property type="protein sequence ID" value="KWX06213.1"/>
    <property type="molecule type" value="Genomic_DNA"/>
</dbReference>
<evidence type="ECO:0000256" key="3">
    <source>
        <dbReference type="ARBA" id="ARBA00022475"/>
    </source>
</evidence>
<comment type="caution">
    <text evidence="12">The sequence shown here is derived from an EMBL/GenBank/DDBJ whole genome shotgun (WGS) entry which is preliminary data.</text>
</comment>
<comment type="subcellular location">
    <subcellularLocation>
        <location evidence="1">Cell membrane</location>
        <topology evidence="1">Multi-pass membrane protein</topology>
    </subcellularLocation>
</comment>
<evidence type="ECO:0000313" key="12">
    <source>
        <dbReference type="EMBL" id="KWX00364.1"/>
    </source>
</evidence>
<feature type="transmembrane region" description="Helical" evidence="11">
    <location>
        <begin position="237"/>
        <end position="255"/>
    </location>
</feature>
<keyword evidence="2" id="KW-0813">Transport</keyword>
<comment type="function">
    <text evidence="9">Part of the binding-protein-dependent transport system for D-xylose. Probably responsible for the translocation of the substrate across the membrane.</text>
</comment>
<dbReference type="Proteomes" id="UP000070659">
    <property type="component" value="Unassembled WGS sequence"/>
</dbReference>
<dbReference type="AlphaFoldDB" id="A0A132MRE4"/>
<dbReference type="PANTHER" id="PTHR32196:SF32">
    <property type="entry name" value="XYLOSE TRANSPORT SYSTEM PERMEASE PROTEIN XYLH"/>
    <property type="match status" value="1"/>
</dbReference>
<dbReference type="GO" id="GO:0022857">
    <property type="term" value="F:transmembrane transporter activity"/>
    <property type="evidence" value="ECO:0007669"/>
    <property type="project" value="InterPro"/>
</dbReference>
<dbReference type="InterPro" id="IPR001851">
    <property type="entry name" value="ABC_transp_permease"/>
</dbReference>
<feature type="transmembrane region" description="Helical" evidence="11">
    <location>
        <begin position="105"/>
        <end position="122"/>
    </location>
</feature>
<dbReference type="Pfam" id="PF02653">
    <property type="entry name" value="BPD_transp_2"/>
    <property type="match status" value="1"/>
</dbReference>
<evidence type="ECO:0000313" key="14">
    <source>
        <dbReference type="Proteomes" id="UP000070598"/>
    </source>
</evidence>
<organism evidence="12 15">
    <name type="scientific">Carbonactinospora thermoautotrophica</name>
    <dbReference type="NCBI Taxonomy" id="1469144"/>
    <lineage>
        <taxon>Bacteria</taxon>
        <taxon>Bacillati</taxon>
        <taxon>Actinomycetota</taxon>
        <taxon>Actinomycetes</taxon>
        <taxon>Kitasatosporales</taxon>
        <taxon>Carbonactinosporaceae</taxon>
        <taxon>Carbonactinospora</taxon>
    </lineage>
</organism>
<keyword evidence="4" id="KW-0997">Cell inner membrane</keyword>
<dbReference type="GO" id="GO:0005886">
    <property type="term" value="C:plasma membrane"/>
    <property type="evidence" value="ECO:0007669"/>
    <property type="project" value="UniProtKB-SubCell"/>
</dbReference>
<sequence>MSSSKVSAQAPSGAALDVVDPRLIIRQEGLRGYWDVFLRRVRGGELGALPVVIGLVLMAGVFQSLAPTFLSPGNISNLTLQIASTGLISIGVVLVLLLGEIDLSVGSVSGFTAAIMAVMSVKNGQHPILAMAVAVAVGALIGVLQGTVFAKVGVPSFVVTLAGLIGWQGALLYTLGETGTVNIPYDGAVAFLANTFFPPVVGYLLAAVPVLVYLLVMVRTNARRARAGLPTQATMDIALRIAGIAVIGFVVVYVLNLTRGVPLALVIFVGFVIAFDLLLRKTRYGRQIFAVGGNAEAARRAGINVDLVRISVFAIASAMAAVGGLMAAARLFAVNQASGGGDVLLNAIAAAVIGGTSLFGGRGSTWSALLGMLVIGSIQSGILLLDLQADAQYMITGAVLLVAVIVDSLSRRGRMASGRA</sequence>
<evidence type="ECO:0000256" key="5">
    <source>
        <dbReference type="ARBA" id="ARBA00022597"/>
    </source>
</evidence>
<name>A0A132MRE4_9ACTN</name>
<feature type="transmembrane region" description="Helical" evidence="11">
    <location>
        <begin position="46"/>
        <end position="66"/>
    </location>
</feature>
<dbReference type="RefSeq" id="WP_067070882.1">
    <property type="nucleotide sequence ID" value="NZ_CP171739.1"/>
</dbReference>
<dbReference type="PANTHER" id="PTHR32196">
    <property type="entry name" value="ABC TRANSPORTER PERMEASE PROTEIN YPHD-RELATED-RELATED"/>
    <property type="match status" value="1"/>
</dbReference>
<evidence type="ECO:0000256" key="2">
    <source>
        <dbReference type="ARBA" id="ARBA00022448"/>
    </source>
</evidence>
<evidence type="ECO:0000256" key="4">
    <source>
        <dbReference type="ARBA" id="ARBA00022519"/>
    </source>
</evidence>
<keyword evidence="7 11" id="KW-1133">Transmembrane helix</keyword>
<evidence type="ECO:0000256" key="6">
    <source>
        <dbReference type="ARBA" id="ARBA00022692"/>
    </source>
</evidence>
<feature type="transmembrane region" description="Helical" evidence="11">
    <location>
        <begin position="261"/>
        <end position="279"/>
    </location>
</feature>
<feature type="transmembrane region" description="Helical" evidence="11">
    <location>
        <begin position="196"/>
        <end position="216"/>
    </location>
</feature>
<reference evidence="12 15" key="2">
    <citation type="submission" date="2015-02" db="EMBL/GenBank/DDBJ databases">
        <title>Physiological reanalysis, assessment of diazotrophy, and genome sequences of multiple isolates of Streptomyces thermoautotrophicus.</title>
        <authorList>
            <person name="MacKellar D.C."/>
            <person name="Lieber L."/>
            <person name="Norman J."/>
            <person name="Bolger A."/>
            <person name="Tobin C."/>
            <person name="Murray J.W."/>
            <person name="Prell J."/>
        </authorList>
    </citation>
    <scope>NUCLEOTIDE SEQUENCE [LARGE SCALE GENOMIC DNA]</scope>
    <source>
        <strain evidence="12 15">UBT1</strain>
    </source>
</reference>
<feature type="transmembrane region" description="Helical" evidence="11">
    <location>
        <begin position="343"/>
        <end position="361"/>
    </location>
</feature>
<feature type="transmembrane region" description="Helical" evidence="11">
    <location>
        <begin position="78"/>
        <end position="98"/>
    </location>
</feature>
<keyword evidence="8 11" id="KW-0472">Membrane</keyword>
<feature type="transmembrane region" description="Helical" evidence="11">
    <location>
        <begin position="391"/>
        <end position="409"/>
    </location>
</feature>
<dbReference type="PATRIC" id="fig|1469144.8.peg.2282"/>